<evidence type="ECO:0000256" key="2">
    <source>
        <dbReference type="ARBA" id="ARBA00022825"/>
    </source>
</evidence>
<dbReference type="AlphaFoldDB" id="A0A1S2VNZ0"/>
<dbReference type="PANTHER" id="PTHR42776">
    <property type="entry name" value="SERINE PEPTIDASE S9 FAMILY MEMBER"/>
    <property type="match status" value="1"/>
</dbReference>
<dbReference type="SUPFAM" id="SSF53474">
    <property type="entry name" value="alpha/beta-Hydrolases"/>
    <property type="match status" value="1"/>
</dbReference>
<accession>A0A1S2VNZ0</accession>
<protein>
    <submittedName>
        <fullName evidence="4">Peptidase S9 family protein</fullName>
    </submittedName>
</protein>
<dbReference type="InterPro" id="IPR029058">
    <property type="entry name" value="AB_hydrolase_fold"/>
</dbReference>
<dbReference type="InterPro" id="IPR011042">
    <property type="entry name" value="6-blade_b-propeller_TolB-like"/>
</dbReference>
<dbReference type="InterPro" id="IPR001375">
    <property type="entry name" value="Peptidase_S9_cat"/>
</dbReference>
<comment type="caution">
    <text evidence="4">The sequence shown here is derived from an EMBL/GenBank/DDBJ whole genome shotgun (WGS) entry which is preliminary data.</text>
</comment>
<dbReference type="GO" id="GO:0006508">
    <property type="term" value="P:proteolysis"/>
    <property type="evidence" value="ECO:0007669"/>
    <property type="project" value="InterPro"/>
</dbReference>
<evidence type="ECO:0000313" key="4">
    <source>
        <dbReference type="EMBL" id="OIN60502.1"/>
    </source>
</evidence>
<dbReference type="PANTHER" id="PTHR42776:SF4">
    <property type="entry name" value="ACYLAMINO-ACID-RELEASING ENZYME"/>
    <property type="match status" value="1"/>
</dbReference>
<keyword evidence="2" id="KW-0645">Protease</keyword>
<feature type="domain" description="Peptidase S9 prolyl oligopeptidase catalytic" evidence="3">
    <location>
        <begin position="525"/>
        <end position="733"/>
    </location>
</feature>
<evidence type="ECO:0000259" key="3">
    <source>
        <dbReference type="Pfam" id="PF00326"/>
    </source>
</evidence>
<dbReference type="InterPro" id="IPR011659">
    <property type="entry name" value="WD40"/>
</dbReference>
<dbReference type="Pfam" id="PF00326">
    <property type="entry name" value="Peptidase_S9"/>
    <property type="match status" value="1"/>
</dbReference>
<dbReference type="RefSeq" id="WP_071502299.1">
    <property type="nucleotide sequence ID" value="NZ_MORL01000002.1"/>
</dbReference>
<keyword evidence="2" id="KW-0720">Serine protease</keyword>
<dbReference type="SUPFAM" id="SSF69304">
    <property type="entry name" value="Tricorn protease N-terminal domain"/>
    <property type="match status" value="1"/>
</dbReference>
<dbReference type="OrthoDB" id="9812921at2"/>
<name>A0A1S2VNZ0_9BACT</name>
<gene>
    <name evidence="4" type="ORF">BLX24_04435</name>
</gene>
<keyword evidence="5" id="KW-1185">Reference proteome</keyword>
<reference evidence="4 5" key="1">
    <citation type="submission" date="2016-10" db="EMBL/GenBank/DDBJ databases">
        <title>Arsenicibacter rosenii gen. nov., sp. nov., an efficient arsenic-methylating bacterium isolated from an arsenic-contaminated paddy soil.</title>
        <authorList>
            <person name="Huang K."/>
        </authorList>
    </citation>
    <scope>NUCLEOTIDE SEQUENCE [LARGE SCALE GENOMIC DNA]</scope>
    <source>
        <strain evidence="4 5">SM-1</strain>
    </source>
</reference>
<dbReference type="GO" id="GO:0004252">
    <property type="term" value="F:serine-type endopeptidase activity"/>
    <property type="evidence" value="ECO:0007669"/>
    <property type="project" value="TreeGrafter"/>
</dbReference>
<dbReference type="Pfam" id="PF07676">
    <property type="entry name" value="PD40"/>
    <property type="match status" value="2"/>
</dbReference>
<dbReference type="Gene3D" id="3.40.50.1820">
    <property type="entry name" value="alpha/beta hydrolase"/>
    <property type="match status" value="1"/>
</dbReference>
<dbReference type="Proteomes" id="UP000181790">
    <property type="component" value="Unassembled WGS sequence"/>
</dbReference>
<dbReference type="EMBL" id="MORL01000002">
    <property type="protein sequence ID" value="OIN60502.1"/>
    <property type="molecule type" value="Genomic_DNA"/>
</dbReference>
<proteinExistence type="predicted"/>
<dbReference type="Gene3D" id="2.120.10.30">
    <property type="entry name" value="TolB, C-terminal domain"/>
    <property type="match status" value="2"/>
</dbReference>
<evidence type="ECO:0000313" key="5">
    <source>
        <dbReference type="Proteomes" id="UP000181790"/>
    </source>
</evidence>
<evidence type="ECO:0000256" key="1">
    <source>
        <dbReference type="ARBA" id="ARBA00022801"/>
    </source>
</evidence>
<organism evidence="4 5">
    <name type="scientific">Arsenicibacter rosenii</name>
    <dbReference type="NCBI Taxonomy" id="1750698"/>
    <lineage>
        <taxon>Bacteria</taxon>
        <taxon>Pseudomonadati</taxon>
        <taxon>Bacteroidota</taxon>
        <taxon>Cytophagia</taxon>
        <taxon>Cytophagales</taxon>
        <taxon>Spirosomataceae</taxon>
        <taxon>Arsenicibacter</taxon>
    </lineage>
</organism>
<sequence length="741" mass="81053">MLKQTFVIVALTVQVAYAQTKQKIVATDLTRIKQVGGIQVAPNGQQAIYTLTTIEPNPDQRDEYEYKTHLYVTDLKPGTAKALTRGAESVRGAVWSPDGKSLAFARTVRGKSQIFVMPLDGGEAWQLTNSQYGASNPRWSPDGSKIVFSTGVTFAQMLADSVLNPGKRTPAWSLEKPGFTSNDYIKPDKKTKPNPDGSLAEIRAYLNKDVEDKKAKVINRLNFQGEFTTEPDMSFTHLYVTDVRDGALAKALTHGFYSFQGATWMPDGKNILAVTDRDTLQHPDRENANAIIALPIDGSGRRTVLLEEKGRSYSAPELSPDGRLLAFLTSPSEGVNFGQLGVATLNGLSVTGKDLVTFDRAAGGLKWVSATTTSGKSKKATTLLLYFTAPSNGGVPLYRLDPATKQISQLTDFESGVTGFDASGEKVVFAKTEVANPSELFVADAVAKNAQKLTTHNDWVDGKLLSKPEKRIYKNSLGQSVEYWIMKPAALAGGQAAGEQKYPLLLQMHGGPTAMWGPGEASMWHELQYFCAQGYGVVYANPRGSGGYGIAFQRANIKDWGTGPAEDVLAAATDAAKENWVDTSRQVITGGSYAGYLTAWIVGHDNRFKAAFAQRGVYELTTFMGEANAWRLVPNYFAYPWVAGAQAILDANSPYTFVDKIKTPLLIKHGENDLRTGVSQSEMLYKSLKILGRPVEYVRMPGATHELSRTGNVRQRIDRILRIYEFFERYVGHGATGLTQK</sequence>
<keyword evidence="1" id="KW-0378">Hydrolase</keyword>